<evidence type="ECO:0000259" key="9">
    <source>
        <dbReference type="PROSITE" id="PS51314"/>
    </source>
</evidence>
<evidence type="ECO:0000256" key="2">
    <source>
        <dbReference type="ARBA" id="ARBA00007617"/>
    </source>
</evidence>
<dbReference type="GO" id="GO:0006612">
    <property type="term" value="P:protein targeting to membrane"/>
    <property type="evidence" value="ECO:0007669"/>
    <property type="project" value="TreeGrafter"/>
</dbReference>
<dbReference type="InterPro" id="IPR016135">
    <property type="entry name" value="UBQ-conjugating_enzyme/RWD"/>
</dbReference>
<comment type="subcellular location">
    <subcellularLocation>
        <location evidence="1">Late endosome membrane</location>
        <topology evidence="1">Peripheral membrane protein</topology>
    </subcellularLocation>
</comment>
<evidence type="ECO:0000256" key="5">
    <source>
        <dbReference type="ARBA" id="ARBA00022927"/>
    </source>
</evidence>
<dbReference type="GO" id="GO:0000813">
    <property type="term" value="C:ESCRT I complex"/>
    <property type="evidence" value="ECO:0007669"/>
    <property type="project" value="TreeGrafter"/>
</dbReference>
<evidence type="ECO:0000256" key="1">
    <source>
        <dbReference type="ARBA" id="ARBA00004633"/>
    </source>
</evidence>
<evidence type="ECO:0000256" key="3">
    <source>
        <dbReference type="ARBA" id="ARBA00022448"/>
    </source>
</evidence>
<dbReference type="SUPFAM" id="SSF140111">
    <property type="entry name" value="Endosomal sorting complex assembly domain"/>
    <property type="match status" value="1"/>
</dbReference>
<gene>
    <name evidence="10" type="ORF">GWI33_000561</name>
</gene>
<accession>A0A834ITB9</accession>
<evidence type="ECO:0000256" key="8">
    <source>
        <dbReference type="SAM" id="Coils"/>
    </source>
</evidence>
<dbReference type="AlphaFoldDB" id="A0A834ITB9"/>
<protein>
    <recommendedName>
        <fullName evidence="9">VPS37 C-terminal domain-containing protein</fullName>
    </recommendedName>
</protein>
<organism evidence="10 11">
    <name type="scientific">Rhynchophorus ferrugineus</name>
    <name type="common">Red palm weevil</name>
    <name type="synonym">Curculio ferrugineus</name>
    <dbReference type="NCBI Taxonomy" id="354439"/>
    <lineage>
        <taxon>Eukaryota</taxon>
        <taxon>Metazoa</taxon>
        <taxon>Ecdysozoa</taxon>
        <taxon>Arthropoda</taxon>
        <taxon>Hexapoda</taxon>
        <taxon>Insecta</taxon>
        <taxon>Pterygota</taxon>
        <taxon>Neoptera</taxon>
        <taxon>Endopterygota</taxon>
        <taxon>Coleoptera</taxon>
        <taxon>Polyphaga</taxon>
        <taxon>Cucujiformia</taxon>
        <taxon>Curculionidae</taxon>
        <taxon>Dryophthorinae</taxon>
        <taxon>Rhynchophorus</taxon>
    </lineage>
</organism>
<keyword evidence="5 7" id="KW-0653">Protein transport</keyword>
<comment type="function">
    <text evidence="6">Component of the ESCRT-I complex, a regulator of vesicular trafficking process. Required for the sorting of endocytic ubiquitinated cargos into multivesicular bodies. May be involved in cell growth and differentiation.</text>
</comment>
<dbReference type="GO" id="GO:0031902">
    <property type="term" value="C:late endosome membrane"/>
    <property type="evidence" value="ECO:0007669"/>
    <property type="project" value="UniProtKB-SubCell"/>
</dbReference>
<keyword evidence="8" id="KW-0175">Coiled coil</keyword>
<feature type="coiled-coil region" evidence="8">
    <location>
        <begin position="193"/>
        <end position="227"/>
    </location>
</feature>
<name>A0A834ITB9_RHYFE</name>
<dbReference type="Proteomes" id="UP000625711">
    <property type="component" value="Unassembled WGS sequence"/>
</dbReference>
<keyword evidence="11" id="KW-1185">Reference proteome</keyword>
<evidence type="ECO:0000256" key="7">
    <source>
        <dbReference type="PROSITE-ProRule" id="PRU00646"/>
    </source>
</evidence>
<keyword evidence="3 7" id="KW-0813">Transport</keyword>
<evidence type="ECO:0000313" key="11">
    <source>
        <dbReference type="Proteomes" id="UP000625711"/>
    </source>
</evidence>
<evidence type="ECO:0000256" key="4">
    <source>
        <dbReference type="ARBA" id="ARBA00022753"/>
    </source>
</evidence>
<dbReference type="EMBL" id="JAACXV010000107">
    <property type="protein sequence ID" value="KAF7283478.1"/>
    <property type="molecule type" value="Genomic_DNA"/>
</dbReference>
<dbReference type="PROSITE" id="PS51314">
    <property type="entry name" value="VPS37_C"/>
    <property type="match status" value="1"/>
</dbReference>
<dbReference type="Gene3D" id="1.10.287.660">
    <property type="entry name" value="Helix hairpin bin"/>
    <property type="match status" value="1"/>
</dbReference>
<dbReference type="GO" id="GO:0043162">
    <property type="term" value="P:ubiquitin-dependent protein catabolic process via the multivesicular body sorting pathway"/>
    <property type="evidence" value="ECO:0007669"/>
    <property type="project" value="TreeGrafter"/>
</dbReference>
<dbReference type="SUPFAM" id="SSF54495">
    <property type="entry name" value="UBC-like"/>
    <property type="match status" value="1"/>
</dbReference>
<proteinExistence type="inferred from homology"/>
<reference evidence="10" key="1">
    <citation type="submission" date="2020-08" db="EMBL/GenBank/DDBJ databases">
        <title>Genome sequencing and assembly of the red palm weevil Rhynchophorus ferrugineus.</title>
        <authorList>
            <person name="Dias G.B."/>
            <person name="Bergman C.M."/>
            <person name="Manee M."/>
        </authorList>
    </citation>
    <scope>NUCLEOTIDE SEQUENCE</scope>
    <source>
        <strain evidence="10">AA-2017</strain>
        <tissue evidence="10">Whole larva</tissue>
    </source>
</reference>
<evidence type="ECO:0000313" key="10">
    <source>
        <dbReference type="EMBL" id="KAF7283478.1"/>
    </source>
</evidence>
<dbReference type="OrthoDB" id="10260857at2759"/>
<sequence length="326" mass="37841">MLPMFYKKDTDIRKQQINTLKIFNENVREVVADSEYEIPFQSGVNRLTMKISLGQDFPKEKPILAINPKIYHPWVNEKGFVIAAPGLVNFTVHSDLGRVVQAIIRELQRNPPPLAKNNNIVISNISVLDDEKKNNSNTQYMYNFSPTVFSSYSHQRAPNSLIAELNTLSLEELQFLNGNEDRLLEFIDEQDCIKEQQDLFDDLMHHIEELSENNLSKEQKLHQLQESVDSRLEDVSTLTFNNEKLYNVYQNLSQKYSPRNIQEELRKSAKQAEEDSDKIVDSFLQGDLDVDSFLNIFIRTKALCQLRKTKEEKLCQQLDHLEKAGF</sequence>
<dbReference type="PANTHER" id="PTHR13678">
    <property type="entry name" value="VACUOLAR PROTEIN SORTING-ASSOCIATED PROTEIN 37"/>
    <property type="match status" value="1"/>
</dbReference>
<comment type="caution">
    <text evidence="10">The sequence shown here is derived from an EMBL/GenBank/DDBJ whole genome shotgun (WGS) entry which is preliminary data.</text>
</comment>
<comment type="similarity">
    <text evidence="2">Belongs to the VPS37 family.</text>
</comment>
<dbReference type="Pfam" id="PF07200">
    <property type="entry name" value="Mod_r"/>
    <property type="match status" value="1"/>
</dbReference>
<dbReference type="InterPro" id="IPR037202">
    <property type="entry name" value="ESCRT_assembly_dom"/>
</dbReference>
<dbReference type="GO" id="GO:0006623">
    <property type="term" value="P:protein targeting to vacuole"/>
    <property type="evidence" value="ECO:0007669"/>
    <property type="project" value="TreeGrafter"/>
</dbReference>
<evidence type="ECO:0000256" key="6">
    <source>
        <dbReference type="ARBA" id="ARBA00025010"/>
    </source>
</evidence>
<dbReference type="InterPro" id="IPR029012">
    <property type="entry name" value="Helix_hairpin_bin_sf"/>
</dbReference>
<dbReference type="InterPro" id="IPR009851">
    <property type="entry name" value="Mod_r"/>
</dbReference>
<keyword evidence="4" id="KW-0967">Endosome</keyword>
<dbReference type="PANTHER" id="PTHR13678:SF25">
    <property type="entry name" value="EG:115C2.5 PROTEIN"/>
    <property type="match status" value="1"/>
</dbReference>
<feature type="domain" description="VPS37 C-terminal" evidence="9">
    <location>
        <begin position="240"/>
        <end position="326"/>
    </location>
</feature>